<dbReference type="SMART" id="SM00360">
    <property type="entry name" value="RRM"/>
    <property type="match status" value="2"/>
</dbReference>
<evidence type="ECO:0000256" key="2">
    <source>
        <dbReference type="SAM" id="MobiDB-lite"/>
    </source>
</evidence>
<evidence type="ECO:0000259" key="3">
    <source>
        <dbReference type="PROSITE" id="PS50102"/>
    </source>
</evidence>
<feature type="non-terminal residue" evidence="4">
    <location>
        <position position="454"/>
    </location>
</feature>
<protein>
    <recommendedName>
        <fullName evidence="3">RRM domain-containing protein</fullName>
    </recommendedName>
</protein>
<dbReference type="PANTHER" id="PTHR15241:SF304">
    <property type="entry name" value="RRM DOMAIN-CONTAINING PROTEIN"/>
    <property type="match status" value="1"/>
</dbReference>
<feature type="compositionally biased region" description="Basic and acidic residues" evidence="2">
    <location>
        <begin position="428"/>
        <end position="438"/>
    </location>
</feature>
<feature type="domain" description="RRM" evidence="3">
    <location>
        <begin position="237"/>
        <end position="315"/>
    </location>
</feature>
<dbReference type="Gene3D" id="3.30.70.330">
    <property type="match status" value="2"/>
</dbReference>
<feature type="compositionally biased region" description="Gly residues" evidence="2">
    <location>
        <begin position="441"/>
        <end position="454"/>
    </location>
</feature>
<proteinExistence type="predicted"/>
<evidence type="ECO:0000313" key="5">
    <source>
        <dbReference type="Proteomes" id="UP001189429"/>
    </source>
</evidence>
<feature type="region of interest" description="Disordered" evidence="2">
    <location>
        <begin position="309"/>
        <end position="454"/>
    </location>
</feature>
<accession>A0ABN9TBC1</accession>
<dbReference type="Pfam" id="PF00076">
    <property type="entry name" value="RRM_1"/>
    <property type="match status" value="2"/>
</dbReference>
<dbReference type="InterPro" id="IPR035979">
    <property type="entry name" value="RBD_domain_sf"/>
</dbReference>
<evidence type="ECO:0000313" key="4">
    <source>
        <dbReference type="EMBL" id="CAK0841950.1"/>
    </source>
</evidence>
<evidence type="ECO:0000256" key="1">
    <source>
        <dbReference type="PROSITE-ProRule" id="PRU00176"/>
    </source>
</evidence>
<feature type="region of interest" description="Disordered" evidence="2">
    <location>
        <begin position="183"/>
        <end position="236"/>
    </location>
</feature>
<dbReference type="InterPro" id="IPR012677">
    <property type="entry name" value="Nucleotide-bd_a/b_plait_sf"/>
</dbReference>
<keyword evidence="5" id="KW-1185">Reference proteome</keyword>
<dbReference type="SUPFAM" id="SSF54928">
    <property type="entry name" value="RNA-binding domain, RBD"/>
    <property type="match status" value="2"/>
</dbReference>
<comment type="caution">
    <text evidence="4">The sequence shown here is derived from an EMBL/GenBank/DDBJ whole genome shotgun (WGS) entry which is preliminary data.</text>
</comment>
<feature type="compositionally biased region" description="Basic and acidic residues" evidence="2">
    <location>
        <begin position="319"/>
        <end position="366"/>
    </location>
</feature>
<keyword evidence="1" id="KW-0694">RNA-binding</keyword>
<dbReference type="Proteomes" id="UP001189429">
    <property type="component" value="Unassembled WGS sequence"/>
</dbReference>
<dbReference type="PANTHER" id="PTHR15241">
    <property type="entry name" value="TRANSFORMER-2-RELATED"/>
    <property type="match status" value="1"/>
</dbReference>
<feature type="domain" description="RRM" evidence="3">
    <location>
        <begin position="87"/>
        <end position="171"/>
    </location>
</feature>
<sequence length="454" mass="48236">MLGAPWASDTFSAAPGVRCTWRKGQRPRGRPPSSSRRAAARQISAAAFCGARLGTPSWWQAPAAAMARRGGGGEPRRRNRGGEGDRGRIFVCGLLPECEDEDLLRYFTKFGRVDSASVCRAKDTDLSLCCGFVFMGDANTAAAVLEAKAEHRLWEHPVQASREPAAEFAALIEELGVPQRRLAPRRAQADATAAPPPADGAAAEAAEGGPGPSAEAAGAEGAEPAEHRPSRGGQDEGWLFVGRIEHETSEQDLEAMFAAAGAVEKVEVMRDRDGVSRKFAFVKMSDQATADFILSSGQEFKLPGGGTVKVGPYTGRVKRSSDFPRDGHDRGRGEGGWNDRGRGEGGWDRGRGHDRDNRGRDWDQGRAGEWGGQGGGRDDGRGARARSPTGGRGRGDDWGGAHGHHSWHGDRGPRSYARTPPPPPSRQGADRHADRGPARDYGGGAYAGGGAYVD</sequence>
<dbReference type="EMBL" id="CAUYUJ010014494">
    <property type="protein sequence ID" value="CAK0841950.1"/>
    <property type="molecule type" value="Genomic_DNA"/>
</dbReference>
<feature type="compositionally biased region" description="Low complexity" evidence="2">
    <location>
        <begin position="183"/>
        <end position="222"/>
    </location>
</feature>
<reference evidence="4" key="1">
    <citation type="submission" date="2023-10" db="EMBL/GenBank/DDBJ databases">
        <authorList>
            <person name="Chen Y."/>
            <person name="Shah S."/>
            <person name="Dougan E. K."/>
            <person name="Thang M."/>
            <person name="Chan C."/>
        </authorList>
    </citation>
    <scope>NUCLEOTIDE SEQUENCE [LARGE SCALE GENOMIC DNA]</scope>
</reference>
<dbReference type="InterPro" id="IPR000504">
    <property type="entry name" value="RRM_dom"/>
</dbReference>
<gene>
    <name evidence="4" type="ORF">PCOR1329_LOCUS37010</name>
</gene>
<dbReference type="PROSITE" id="PS50102">
    <property type="entry name" value="RRM"/>
    <property type="match status" value="2"/>
</dbReference>
<organism evidence="4 5">
    <name type="scientific">Prorocentrum cordatum</name>
    <dbReference type="NCBI Taxonomy" id="2364126"/>
    <lineage>
        <taxon>Eukaryota</taxon>
        <taxon>Sar</taxon>
        <taxon>Alveolata</taxon>
        <taxon>Dinophyceae</taxon>
        <taxon>Prorocentrales</taxon>
        <taxon>Prorocentraceae</taxon>
        <taxon>Prorocentrum</taxon>
    </lineage>
</organism>
<name>A0ABN9TBC1_9DINO</name>
<dbReference type="CDD" id="cd00590">
    <property type="entry name" value="RRM_SF"/>
    <property type="match status" value="2"/>
</dbReference>